<dbReference type="RefSeq" id="YP_009273593.1">
    <property type="nucleotide sequence ID" value="NC_030906.1"/>
</dbReference>
<name>A0A0K0NLG7_9CAUD</name>
<evidence type="ECO:0000259" key="1">
    <source>
        <dbReference type="Pfam" id="PF19905"/>
    </source>
</evidence>
<gene>
    <name evidence="2" type="ORF">GMA6_111</name>
</gene>
<feature type="domain" description="DUF6378" evidence="1">
    <location>
        <begin position="5"/>
        <end position="86"/>
    </location>
</feature>
<proteinExistence type="predicted"/>
<dbReference type="Pfam" id="PF19905">
    <property type="entry name" value="DUF6378"/>
    <property type="match status" value="1"/>
</dbReference>
<protein>
    <recommendedName>
        <fullName evidence="1">DUF6378 domain-containing protein</fullName>
    </recommendedName>
</protein>
<reference evidence="2 3" key="1">
    <citation type="journal article" date="2015" name="PLoS ONE">
        <title>Lysis to Kill: Evaluation of the Lytic Abilities, and Genomics of Nine Bacteriophages Infective for Gordonia spp. and Their Potential Use in Activated Sludge Foam Biocontrol.</title>
        <authorList>
            <person name="Dyson Z.A."/>
            <person name="Tucci J."/>
            <person name="Seviour R.J."/>
            <person name="Petrovski S."/>
        </authorList>
    </citation>
    <scope>NUCLEOTIDE SEQUENCE [LARGE SCALE GENOMIC DNA]</scope>
</reference>
<dbReference type="Proteomes" id="UP000203886">
    <property type="component" value="Segment"/>
</dbReference>
<keyword evidence="3" id="KW-1185">Reference proteome</keyword>
<dbReference type="InterPro" id="IPR045958">
    <property type="entry name" value="DUF6378"/>
</dbReference>
<dbReference type="OrthoDB" id="22240at10239"/>
<evidence type="ECO:0000313" key="3">
    <source>
        <dbReference type="Proteomes" id="UP000203886"/>
    </source>
</evidence>
<sequence>MDKSEVLDTAKELVCGQRADDYGDAKENFDRIARLWAPLLGVDEVTPQQVALCLAALKMARLVTSPNHEDSWVDLAGYAALGGDVALDTVRLPGSAEPNPVDEVLRTMKSMGRDERSYTV</sequence>
<dbReference type="KEGG" id="vg:28801161"/>
<evidence type="ECO:0000313" key="2">
    <source>
        <dbReference type="EMBL" id="AKL88392.1"/>
    </source>
</evidence>
<dbReference type="EMBL" id="KR063280">
    <property type="protein sequence ID" value="AKL88392.1"/>
    <property type="molecule type" value="Genomic_DNA"/>
</dbReference>
<dbReference type="GeneID" id="28801161"/>
<organism evidence="2 3">
    <name type="scientific">Gordonia phage GMA6</name>
    <dbReference type="NCBI Taxonomy" id="1647285"/>
    <lineage>
        <taxon>Viruses</taxon>
        <taxon>Duplodnaviria</taxon>
        <taxon>Heunggongvirae</taxon>
        <taxon>Uroviricota</taxon>
        <taxon>Caudoviricetes</taxon>
        <taxon>Bendigovirus</taxon>
        <taxon>Bendigovirus GMA6</taxon>
    </lineage>
</organism>
<accession>A0A0K0NLG7</accession>